<sequence length="197" mass="21297">MGDAGTIRDTFVTIRDCFDVLSKCSPNPAILDMPVPPADTPAWGRALFGAVFTINDTCQSLKTDVAALKADVAALKTDIAGLKAQVARVELQTAQQRIDTSYERELITARIYNASGRVSDSPLAPLPTPPPRLNIDEPLPAILPVPGPPPEIFPRTRGELYALPNLTVTRLLAAYGLDEGGNTQVKRKRLARFIGCY</sequence>
<evidence type="ECO:0000256" key="1">
    <source>
        <dbReference type="SAM" id="Coils"/>
    </source>
</evidence>
<reference evidence="2 3" key="1">
    <citation type="submission" date="2015-03" db="EMBL/GenBank/DDBJ databases">
        <title>Genomics and transcriptomics of the oil-accumulating basidiomycete yeast T. oleaginosus allow insights into substrate utilization and the diverse evolutionary trajectories of mating systems in fungi.</title>
        <authorList>
            <consortium name="DOE Joint Genome Institute"/>
            <person name="Kourist R."/>
            <person name="Kracht O."/>
            <person name="Bracharz F."/>
            <person name="Lipzen A."/>
            <person name="Nolan M."/>
            <person name="Ohm R."/>
            <person name="Grigoriev I."/>
            <person name="Sun S."/>
            <person name="Heitman J."/>
            <person name="Bruck T."/>
            <person name="Nowrousian M."/>
        </authorList>
    </citation>
    <scope>NUCLEOTIDE SEQUENCE [LARGE SCALE GENOMIC DNA]</scope>
    <source>
        <strain evidence="2 3">IBC0246</strain>
    </source>
</reference>
<dbReference type="Gene3D" id="1.20.5.190">
    <property type="match status" value="1"/>
</dbReference>
<dbReference type="RefSeq" id="XP_018279067.1">
    <property type="nucleotide sequence ID" value="XM_018426656.1"/>
</dbReference>
<proteinExistence type="predicted"/>
<keyword evidence="1" id="KW-0175">Coiled coil</keyword>
<evidence type="ECO:0000313" key="3">
    <source>
        <dbReference type="Proteomes" id="UP000053611"/>
    </source>
</evidence>
<protein>
    <submittedName>
        <fullName evidence="2">Uncharacterized protein</fullName>
    </submittedName>
</protein>
<evidence type="ECO:0000313" key="2">
    <source>
        <dbReference type="EMBL" id="KLT42576.1"/>
    </source>
</evidence>
<name>A0A0J0XN75_9TREE</name>
<organism evidence="2 3">
    <name type="scientific">Cutaneotrichosporon oleaginosum</name>
    <dbReference type="NCBI Taxonomy" id="879819"/>
    <lineage>
        <taxon>Eukaryota</taxon>
        <taxon>Fungi</taxon>
        <taxon>Dikarya</taxon>
        <taxon>Basidiomycota</taxon>
        <taxon>Agaricomycotina</taxon>
        <taxon>Tremellomycetes</taxon>
        <taxon>Trichosporonales</taxon>
        <taxon>Trichosporonaceae</taxon>
        <taxon>Cutaneotrichosporon</taxon>
    </lineage>
</organism>
<accession>A0A0J0XN75</accession>
<dbReference type="STRING" id="879819.A0A0J0XN75"/>
<keyword evidence="3" id="KW-1185">Reference proteome</keyword>
<feature type="coiled-coil region" evidence="1">
    <location>
        <begin position="58"/>
        <end position="92"/>
    </location>
</feature>
<dbReference type="GeneID" id="28987259"/>
<dbReference type="AlphaFoldDB" id="A0A0J0XN75"/>
<gene>
    <name evidence="2" type="ORF">CC85DRAFT_328157</name>
</gene>
<dbReference type="EMBL" id="KQ087204">
    <property type="protein sequence ID" value="KLT42576.1"/>
    <property type="molecule type" value="Genomic_DNA"/>
</dbReference>
<dbReference type="Proteomes" id="UP000053611">
    <property type="component" value="Unassembled WGS sequence"/>
</dbReference>